<dbReference type="RefSeq" id="XP_007800766.1">
    <property type="nucleotide sequence ID" value="XM_007802575.1"/>
</dbReference>
<dbReference type="EMBL" id="KE720942">
    <property type="protein sequence ID" value="ERF73564.1"/>
    <property type="molecule type" value="Genomic_DNA"/>
</dbReference>
<keyword evidence="1" id="KW-1133">Transmembrane helix</keyword>
<dbReference type="Proteomes" id="UP000019373">
    <property type="component" value="Unassembled WGS sequence"/>
</dbReference>
<dbReference type="GeneID" id="19242380"/>
<feature type="transmembrane region" description="Helical" evidence="1">
    <location>
        <begin position="434"/>
        <end position="456"/>
    </location>
</feature>
<proteinExistence type="predicted"/>
<evidence type="ECO:0000313" key="3">
    <source>
        <dbReference type="EMBL" id="ERF73564.1"/>
    </source>
</evidence>
<organism evidence="3 4">
    <name type="scientific">Endocarpon pusillum (strain Z07020 / HMAS-L-300199)</name>
    <name type="common">Lichen-forming fungus</name>
    <dbReference type="NCBI Taxonomy" id="1263415"/>
    <lineage>
        <taxon>Eukaryota</taxon>
        <taxon>Fungi</taxon>
        <taxon>Dikarya</taxon>
        <taxon>Ascomycota</taxon>
        <taxon>Pezizomycotina</taxon>
        <taxon>Eurotiomycetes</taxon>
        <taxon>Chaetothyriomycetidae</taxon>
        <taxon>Verrucariales</taxon>
        <taxon>Verrucariaceae</taxon>
        <taxon>Endocarpon</taxon>
    </lineage>
</organism>
<dbReference type="Pfam" id="PF26616">
    <property type="entry name" value="CorA-like"/>
    <property type="match status" value="1"/>
</dbReference>
<gene>
    <name evidence="3" type="ORF">EPUS_07498</name>
</gene>
<keyword evidence="4" id="KW-1185">Reference proteome</keyword>
<dbReference type="Gene3D" id="1.20.58.340">
    <property type="entry name" value="Magnesium transport protein CorA, transmembrane region"/>
    <property type="match status" value="1"/>
</dbReference>
<feature type="transmembrane region" description="Helical" evidence="1">
    <location>
        <begin position="488"/>
        <end position="507"/>
    </location>
</feature>
<protein>
    <recommendedName>
        <fullName evidence="2">CorA-like transporter domain-containing protein</fullName>
    </recommendedName>
</protein>
<dbReference type="HOGENOM" id="CLU_025521_1_0_1"/>
<accession>U1HW06</accession>
<keyword evidence="1" id="KW-0812">Transmembrane</keyword>
<dbReference type="OrthoDB" id="5396681at2759"/>
<name>U1HW06_ENDPU</name>
<reference evidence="4" key="1">
    <citation type="journal article" date="2014" name="BMC Genomics">
        <title>Genome characteristics reveal the impact of lichenization on lichen-forming fungus Endocarpon pusillum Hedwig (Verrucariales, Ascomycota).</title>
        <authorList>
            <person name="Wang Y.-Y."/>
            <person name="Liu B."/>
            <person name="Zhang X.-Y."/>
            <person name="Zhou Q.-M."/>
            <person name="Zhang T."/>
            <person name="Li H."/>
            <person name="Yu Y.-F."/>
            <person name="Zhang X.-L."/>
            <person name="Hao X.-Y."/>
            <person name="Wang M."/>
            <person name="Wang L."/>
            <person name="Wei J.-C."/>
        </authorList>
    </citation>
    <scope>NUCLEOTIDE SEQUENCE [LARGE SCALE GENOMIC DNA]</scope>
    <source>
        <strain evidence="4">Z07020 / HMAS-L-300199</strain>
    </source>
</reference>
<evidence type="ECO:0000259" key="2">
    <source>
        <dbReference type="Pfam" id="PF26616"/>
    </source>
</evidence>
<dbReference type="OMA" id="HWENISL"/>
<dbReference type="InterPro" id="IPR058257">
    <property type="entry name" value="CorA-like_dom"/>
</dbReference>
<feature type="domain" description="CorA-like transporter" evidence="2">
    <location>
        <begin position="12"/>
        <end position="306"/>
    </location>
</feature>
<sequence>MSLTLTPEYEASYKSFSTYPQNLLNTHAFFPAALRAYKIHLDAAEDTLFVQNENAVDVPIADLDENGNYIRKKNIFSDQKLREYIGDTVEEDVQTHELIRGSYASRPDPKCRFIYFWAKNTQAPLKITRKMLTRIMTYHQVTPQFFEFLFLFGQRSNAHDLRYSGFREKTSLDFPSPGQALPALGRSGKHFQLCYNLKRPESLTPPGTPFRDQEWSIRPAAIFHHFDVETGGTMWIVIKRDLGLKEDIQELTGPDGRIKDRSFATPGQSFRSSLAVHSLLAHWATTNWRWYIQYLEDTVDKETQAAVHGSRELVSNRKNFSPMDLQHVQWWEERAVEAKLILGGISNVLQAIIDYYASLLSHRNFSLSTTCRPDIESLAAQMRDAIADCKMQRDRAELLTQIASQRKTLILQHLQSQATEKMENLSLMTQKEAIAMRIITVVTLIYLPGTFVSTFFSTDVVTYQGDRNSESSSSNLGTSFSTTAMYRWLQVALPLTFCTLGISWIVYKYATMKTVTRLSKHWENISLPR</sequence>
<dbReference type="AlphaFoldDB" id="U1HW06"/>
<evidence type="ECO:0000256" key="1">
    <source>
        <dbReference type="SAM" id="Phobius"/>
    </source>
</evidence>
<evidence type="ECO:0000313" key="4">
    <source>
        <dbReference type="Proteomes" id="UP000019373"/>
    </source>
</evidence>
<keyword evidence="1" id="KW-0472">Membrane</keyword>
<dbReference type="eggNOG" id="ENOG502SJEH">
    <property type="taxonomic scope" value="Eukaryota"/>
</dbReference>